<evidence type="ECO:0000256" key="2">
    <source>
        <dbReference type="SAM" id="Phobius"/>
    </source>
</evidence>
<evidence type="ECO:0000256" key="1">
    <source>
        <dbReference type="SAM" id="Coils"/>
    </source>
</evidence>
<proteinExistence type="predicted"/>
<dbReference type="AlphaFoldDB" id="A0A9X1QH80"/>
<name>A0A9X1QH80_9BACT</name>
<dbReference type="EMBL" id="JAKFFV010000026">
    <property type="protein sequence ID" value="MCF2501675.1"/>
    <property type="molecule type" value="Genomic_DNA"/>
</dbReference>
<feature type="transmembrane region" description="Helical" evidence="2">
    <location>
        <begin position="71"/>
        <end position="90"/>
    </location>
</feature>
<dbReference type="RefSeq" id="WP_235179774.1">
    <property type="nucleotide sequence ID" value="NZ_JAKFFV010000026.1"/>
</dbReference>
<keyword evidence="2" id="KW-0472">Membrane</keyword>
<sequence length="259" mass="29516">MKRLFALIVMVTIYAHAIGQVSGASARKVDTTYLTLKTQVSELKVSVSELELATKNQFDHLGLQNDFATKALGYFTIFITIIGIGIGVWLEHISKKIKSGVKDANDALELTKKMRSDAEDARKKAEDAKVKAEDFFNRIQNDIDEVYSKIKTSETHSTIKRLRHSPESILYLSSVLMNSDLGNHIVDLMGAYENFKRRPHISDSFNANLHFVELFAYNFSIEVIKNEAVFYEILEYMGFLSNKMPPDQYNGFQEKMLRL</sequence>
<reference evidence="4" key="1">
    <citation type="submission" date="2022-01" db="EMBL/GenBank/DDBJ databases">
        <title>Novel species in genus Dyadobacter.</title>
        <authorList>
            <person name="Ma C."/>
        </authorList>
    </citation>
    <scope>NUCLEOTIDE SEQUENCE</scope>
    <source>
        <strain evidence="4">CY357</strain>
    </source>
</reference>
<evidence type="ECO:0000313" key="4">
    <source>
        <dbReference type="EMBL" id="MCF2501675.1"/>
    </source>
</evidence>
<accession>A0A9X1QH80</accession>
<keyword evidence="2" id="KW-1133">Transmembrane helix</keyword>
<protein>
    <recommendedName>
        <fullName evidence="6">Phage abortive infection protein</fullName>
    </recommendedName>
</protein>
<feature type="non-terminal residue" evidence="4">
    <location>
        <position position="259"/>
    </location>
</feature>
<comment type="caution">
    <text evidence="4">The sequence shown here is derived from an EMBL/GenBank/DDBJ whole genome shotgun (WGS) entry which is preliminary data.</text>
</comment>
<evidence type="ECO:0000256" key="3">
    <source>
        <dbReference type="SAM" id="SignalP"/>
    </source>
</evidence>
<keyword evidence="3" id="KW-0732">Signal</keyword>
<gene>
    <name evidence="4" type="ORF">L0661_25380</name>
</gene>
<feature type="signal peptide" evidence="3">
    <location>
        <begin position="1"/>
        <end position="17"/>
    </location>
</feature>
<dbReference type="Proteomes" id="UP001139411">
    <property type="component" value="Unassembled WGS sequence"/>
</dbReference>
<evidence type="ECO:0008006" key="6">
    <source>
        <dbReference type="Google" id="ProtNLM"/>
    </source>
</evidence>
<keyword evidence="2" id="KW-0812">Transmembrane</keyword>
<organism evidence="4 5">
    <name type="scientific">Dyadobacter chenhuakuii</name>
    <dbReference type="NCBI Taxonomy" id="2909339"/>
    <lineage>
        <taxon>Bacteria</taxon>
        <taxon>Pseudomonadati</taxon>
        <taxon>Bacteroidota</taxon>
        <taxon>Cytophagia</taxon>
        <taxon>Cytophagales</taxon>
        <taxon>Spirosomataceae</taxon>
        <taxon>Dyadobacter</taxon>
    </lineage>
</organism>
<keyword evidence="1" id="KW-0175">Coiled coil</keyword>
<evidence type="ECO:0000313" key="5">
    <source>
        <dbReference type="Proteomes" id="UP001139411"/>
    </source>
</evidence>
<feature type="chain" id="PRO_5040997440" description="Phage abortive infection protein" evidence="3">
    <location>
        <begin position="18"/>
        <end position="259"/>
    </location>
</feature>
<feature type="coiled-coil region" evidence="1">
    <location>
        <begin position="101"/>
        <end position="138"/>
    </location>
</feature>